<comment type="caution">
    <text evidence="5">The sequence shown here is derived from an EMBL/GenBank/DDBJ whole genome shotgun (WGS) entry which is preliminary data.</text>
</comment>
<keyword evidence="3" id="KW-0732">Signal</keyword>
<feature type="compositionally biased region" description="Low complexity" evidence="2">
    <location>
        <begin position="305"/>
        <end position="314"/>
    </location>
</feature>
<dbReference type="InterPro" id="IPR019734">
    <property type="entry name" value="TPR_rpt"/>
</dbReference>
<dbReference type="Gene3D" id="1.25.40.10">
    <property type="entry name" value="Tetratricopeptide repeat domain"/>
    <property type="match status" value="1"/>
</dbReference>
<dbReference type="AlphaFoldDB" id="A0A7X5V1U6"/>
<evidence type="ECO:0000313" key="6">
    <source>
        <dbReference type="Proteomes" id="UP000564677"/>
    </source>
</evidence>
<dbReference type="InterPro" id="IPR036680">
    <property type="entry name" value="SPOR-like_sf"/>
</dbReference>
<dbReference type="Pfam" id="PF05036">
    <property type="entry name" value="SPOR"/>
    <property type="match status" value="1"/>
</dbReference>
<feature type="region of interest" description="Disordered" evidence="2">
    <location>
        <begin position="280"/>
        <end position="378"/>
    </location>
</feature>
<dbReference type="InterPro" id="IPR011990">
    <property type="entry name" value="TPR-like_helical_dom_sf"/>
</dbReference>
<dbReference type="InterPro" id="IPR007730">
    <property type="entry name" value="SPOR-like_dom"/>
</dbReference>
<evidence type="ECO:0000256" key="2">
    <source>
        <dbReference type="SAM" id="MobiDB-lite"/>
    </source>
</evidence>
<proteinExistence type="predicted"/>
<feature type="compositionally biased region" description="Pro residues" evidence="2">
    <location>
        <begin position="315"/>
        <end position="345"/>
    </location>
</feature>
<sequence>MDRIRFIGAAALALVAVQAAPVFAQTEVVAQPNPDADRLANDIRMLASDPRDLRTLLDAGMTSARLGDTSAALAFFQRAETLSPGDPRISAGRAMVLVRLERPGEALRLFQAAEARGLDPRDYAGDRGFAYDLLGQPGLAQRDYKLALSGNRDDAETLRRYALSLGITGDKDEAMRTLDPLLRRSDRAAWRARAFILAMNGDTAGAEKIASSMMPGTMGQALSPFFRRLADLGPADRAFAVHFGELSPSQVRLADTRLAPELPRYVPAVRPVQLAAAQPVVAPAPAPKGNDRRSRRDRERDEKLAAVAAARPAAAPVPQPAPEENLPPPPRFVPPPVPIVQPIPAPKREEEPVEAAERPAAVPARPAPAPAPTPMPAPVRLASVPAPVPARSEPAAAPVTLARAEPVVQPVRPAPKPEPIPPGPARVGQEDSVLAAIVGGITIPADELAAVTATPTEPVEVPAPEPLRVAEARPAALPKPKPEPVAAKPKPEPVMAKADPKRPDPKAKPTPEEIRKGKPDPKATTKKPEAKKPDPAKTDPSRIWVQVAGGANEESLAKAWKGVVAKAPAAMKGKGAWTTPLRATNRVLAGPFKTSAEAQAFVNTLGKAGVSGFVFTSEAGQKVTKLAP</sequence>
<feature type="compositionally biased region" description="Basic and acidic residues" evidence="2">
    <location>
        <begin position="498"/>
        <end position="540"/>
    </location>
</feature>
<keyword evidence="1" id="KW-0802">TPR repeat</keyword>
<feature type="signal peptide" evidence="3">
    <location>
        <begin position="1"/>
        <end position="24"/>
    </location>
</feature>
<feature type="domain" description="SPOR" evidence="4">
    <location>
        <begin position="537"/>
        <end position="617"/>
    </location>
</feature>
<dbReference type="GO" id="GO:0042834">
    <property type="term" value="F:peptidoglycan binding"/>
    <property type="evidence" value="ECO:0007669"/>
    <property type="project" value="InterPro"/>
</dbReference>
<organism evidence="5 6">
    <name type="scientific">Sphingomonas leidyi</name>
    <dbReference type="NCBI Taxonomy" id="68569"/>
    <lineage>
        <taxon>Bacteria</taxon>
        <taxon>Pseudomonadati</taxon>
        <taxon>Pseudomonadota</taxon>
        <taxon>Alphaproteobacteria</taxon>
        <taxon>Sphingomonadales</taxon>
        <taxon>Sphingomonadaceae</taxon>
        <taxon>Sphingomonas</taxon>
    </lineage>
</organism>
<keyword evidence="6" id="KW-1185">Reference proteome</keyword>
<dbReference type="Proteomes" id="UP000564677">
    <property type="component" value="Unassembled WGS sequence"/>
</dbReference>
<feature type="compositionally biased region" description="Basic and acidic residues" evidence="2">
    <location>
        <begin position="289"/>
        <end position="304"/>
    </location>
</feature>
<evidence type="ECO:0000313" key="5">
    <source>
        <dbReference type="EMBL" id="NIJ66320.1"/>
    </source>
</evidence>
<evidence type="ECO:0000256" key="3">
    <source>
        <dbReference type="SAM" id="SignalP"/>
    </source>
</evidence>
<feature type="repeat" description="TPR" evidence="1">
    <location>
        <begin position="53"/>
        <end position="86"/>
    </location>
</feature>
<evidence type="ECO:0000256" key="1">
    <source>
        <dbReference type="PROSITE-ProRule" id="PRU00339"/>
    </source>
</evidence>
<reference evidence="5 6" key="1">
    <citation type="submission" date="2020-03" db="EMBL/GenBank/DDBJ databases">
        <title>Genomic Encyclopedia of Type Strains, Phase IV (KMG-IV): sequencing the most valuable type-strain genomes for metagenomic binning, comparative biology and taxonomic classification.</title>
        <authorList>
            <person name="Goeker M."/>
        </authorList>
    </citation>
    <scope>NUCLEOTIDE SEQUENCE [LARGE SCALE GENOMIC DNA]</scope>
    <source>
        <strain evidence="5 6">DSM 4733</strain>
    </source>
</reference>
<protein>
    <submittedName>
        <fullName evidence="5">Flp pilus assembly protein TadD</fullName>
    </submittedName>
</protein>
<dbReference type="SUPFAM" id="SSF48452">
    <property type="entry name" value="TPR-like"/>
    <property type="match status" value="1"/>
</dbReference>
<name>A0A7X5V1U6_9SPHN</name>
<feature type="chain" id="PRO_5031433447" evidence="3">
    <location>
        <begin position="25"/>
        <end position="628"/>
    </location>
</feature>
<feature type="compositionally biased region" description="Pro residues" evidence="2">
    <location>
        <begin position="365"/>
        <end position="377"/>
    </location>
</feature>
<gene>
    <name evidence="5" type="ORF">FHR20_003293</name>
</gene>
<dbReference type="EMBL" id="JAASQV010000003">
    <property type="protein sequence ID" value="NIJ66320.1"/>
    <property type="molecule type" value="Genomic_DNA"/>
</dbReference>
<accession>A0A7X5V1U6</accession>
<feature type="compositionally biased region" description="Low complexity" evidence="2">
    <location>
        <begin position="454"/>
        <end position="497"/>
    </location>
</feature>
<feature type="region of interest" description="Disordered" evidence="2">
    <location>
        <begin position="408"/>
        <end position="427"/>
    </location>
</feature>
<dbReference type="RefSeq" id="WP_167300676.1">
    <property type="nucleotide sequence ID" value="NZ_JAASQV010000003.1"/>
</dbReference>
<dbReference type="PROSITE" id="PS50005">
    <property type="entry name" value="TPR"/>
    <property type="match status" value="1"/>
</dbReference>
<dbReference type="PROSITE" id="PS51724">
    <property type="entry name" value="SPOR"/>
    <property type="match status" value="1"/>
</dbReference>
<feature type="region of interest" description="Disordered" evidence="2">
    <location>
        <begin position="454"/>
        <end position="542"/>
    </location>
</feature>
<evidence type="ECO:0000259" key="4">
    <source>
        <dbReference type="PROSITE" id="PS51724"/>
    </source>
</evidence>
<dbReference type="SUPFAM" id="SSF110997">
    <property type="entry name" value="Sporulation related repeat"/>
    <property type="match status" value="1"/>
</dbReference>
<feature type="compositionally biased region" description="Pro residues" evidence="2">
    <location>
        <begin position="412"/>
        <end position="424"/>
    </location>
</feature>